<accession>A0ABR2LLR9</accession>
<sequence>MAADTPTLAGEVGEFAGERKLIAPGEYGAEGCGCECWPNFFPKNWENRWGGASALSNGCNPILLQAWPKGSSNYAVNCIGLRQFCRRAIVISDQGFGRELRRVIEEYVDDTVVCSDDHAADRGGYRRFARLLEPLGHLPFWCDAGQIPPGVTPGRPFLRSSSFPVQPTKP</sequence>
<evidence type="ECO:0000313" key="1">
    <source>
        <dbReference type="EMBL" id="KAK8944008.1"/>
    </source>
</evidence>
<comment type="caution">
    <text evidence="1">The sequence shown here is derived from an EMBL/GenBank/DDBJ whole genome shotgun (WGS) entry which is preliminary data.</text>
</comment>
<protein>
    <submittedName>
        <fullName evidence="1">Uncharacterized protein</fullName>
    </submittedName>
</protein>
<reference evidence="1 2" key="1">
    <citation type="journal article" date="2022" name="Nat. Plants">
        <title>Genomes of leafy and leafless Platanthera orchids illuminate the evolution of mycoheterotrophy.</title>
        <authorList>
            <person name="Li M.H."/>
            <person name="Liu K.W."/>
            <person name="Li Z."/>
            <person name="Lu H.C."/>
            <person name="Ye Q.L."/>
            <person name="Zhang D."/>
            <person name="Wang J.Y."/>
            <person name="Li Y.F."/>
            <person name="Zhong Z.M."/>
            <person name="Liu X."/>
            <person name="Yu X."/>
            <person name="Liu D.K."/>
            <person name="Tu X.D."/>
            <person name="Liu B."/>
            <person name="Hao Y."/>
            <person name="Liao X.Y."/>
            <person name="Jiang Y.T."/>
            <person name="Sun W.H."/>
            <person name="Chen J."/>
            <person name="Chen Y.Q."/>
            <person name="Ai Y."/>
            <person name="Zhai J.W."/>
            <person name="Wu S.S."/>
            <person name="Zhou Z."/>
            <person name="Hsiao Y.Y."/>
            <person name="Wu W.L."/>
            <person name="Chen Y.Y."/>
            <person name="Lin Y.F."/>
            <person name="Hsu J.L."/>
            <person name="Li C.Y."/>
            <person name="Wang Z.W."/>
            <person name="Zhao X."/>
            <person name="Zhong W.Y."/>
            <person name="Ma X.K."/>
            <person name="Ma L."/>
            <person name="Huang J."/>
            <person name="Chen G.Z."/>
            <person name="Huang M.Z."/>
            <person name="Huang L."/>
            <person name="Peng D.H."/>
            <person name="Luo Y.B."/>
            <person name="Zou S.Q."/>
            <person name="Chen S.P."/>
            <person name="Lan S."/>
            <person name="Tsai W.C."/>
            <person name="Van de Peer Y."/>
            <person name="Liu Z.J."/>
        </authorList>
    </citation>
    <scope>NUCLEOTIDE SEQUENCE [LARGE SCALE GENOMIC DNA]</scope>
    <source>
        <strain evidence="1">Lor288</strain>
    </source>
</reference>
<dbReference type="EMBL" id="JBBWWR010000018">
    <property type="protein sequence ID" value="KAK8944008.1"/>
    <property type="molecule type" value="Genomic_DNA"/>
</dbReference>
<name>A0ABR2LLR9_9ASPA</name>
<organism evidence="1 2">
    <name type="scientific">Platanthera guangdongensis</name>
    <dbReference type="NCBI Taxonomy" id="2320717"/>
    <lineage>
        <taxon>Eukaryota</taxon>
        <taxon>Viridiplantae</taxon>
        <taxon>Streptophyta</taxon>
        <taxon>Embryophyta</taxon>
        <taxon>Tracheophyta</taxon>
        <taxon>Spermatophyta</taxon>
        <taxon>Magnoliopsida</taxon>
        <taxon>Liliopsida</taxon>
        <taxon>Asparagales</taxon>
        <taxon>Orchidaceae</taxon>
        <taxon>Orchidoideae</taxon>
        <taxon>Orchideae</taxon>
        <taxon>Orchidinae</taxon>
        <taxon>Platanthera</taxon>
    </lineage>
</organism>
<proteinExistence type="predicted"/>
<evidence type="ECO:0000313" key="2">
    <source>
        <dbReference type="Proteomes" id="UP001412067"/>
    </source>
</evidence>
<dbReference type="Proteomes" id="UP001412067">
    <property type="component" value="Unassembled WGS sequence"/>
</dbReference>
<gene>
    <name evidence="1" type="ORF">KSP40_PGU018680</name>
</gene>
<keyword evidence="2" id="KW-1185">Reference proteome</keyword>